<evidence type="ECO:0000313" key="2">
    <source>
        <dbReference type="EMBL" id="GER02335.1"/>
    </source>
</evidence>
<reference evidence="2 3" key="1">
    <citation type="submission" date="2019-09" db="EMBL/GenBank/DDBJ databases">
        <title>NBRP : Genome information of microbial organism related human and environment.</title>
        <authorList>
            <person name="Hattori M."/>
            <person name="Oshima K."/>
            <person name="Inaba H."/>
            <person name="Suda W."/>
            <person name="Sakamoto M."/>
            <person name="Iino T."/>
            <person name="Kitahara M."/>
            <person name="Oshida Y."/>
            <person name="Iida T."/>
            <person name="Kudo T."/>
            <person name="Itoh T."/>
            <person name="Ohkuma M."/>
        </authorList>
    </citation>
    <scope>NUCLEOTIDE SEQUENCE [LARGE SCALE GENOMIC DNA]</scope>
    <source>
        <strain evidence="2 3">Q-1</strain>
    </source>
</reference>
<dbReference type="EMBL" id="BKCN01000001">
    <property type="protein sequence ID" value="GER02335.1"/>
    <property type="molecule type" value="Genomic_DNA"/>
</dbReference>
<comment type="caution">
    <text evidence="2">The sequence shown here is derived from an EMBL/GenBank/DDBJ whole genome shotgun (WGS) entry which is preliminary data.</text>
</comment>
<evidence type="ECO:0000256" key="1">
    <source>
        <dbReference type="SAM" id="MobiDB-lite"/>
    </source>
</evidence>
<dbReference type="AlphaFoldDB" id="A0A5A7N3R4"/>
<keyword evidence="3" id="KW-1185">Reference proteome</keyword>
<name>A0A5A7N3R4_9PROT</name>
<sequence length="69" mass="7545">MKMPIPGPKPRNSPEGFKPADAQLLEQDPVAIMFGIAGGEQLFAIKDRIGPRQKSQSLTFLAHAFPPCR</sequence>
<gene>
    <name evidence="2" type="ORF">JCM17846_00170</name>
</gene>
<feature type="region of interest" description="Disordered" evidence="1">
    <location>
        <begin position="1"/>
        <end position="21"/>
    </location>
</feature>
<feature type="compositionally biased region" description="Pro residues" evidence="1">
    <location>
        <begin position="1"/>
        <end position="11"/>
    </location>
</feature>
<proteinExistence type="predicted"/>
<evidence type="ECO:0000313" key="3">
    <source>
        <dbReference type="Proteomes" id="UP000324996"/>
    </source>
</evidence>
<dbReference type="Proteomes" id="UP000324996">
    <property type="component" value="Unassembled WGS sequence"/>
</dbReference>
<accession>A0A5A7N3R4</accession>
<organism evidence="2 3">
    <name type="scientific">Iodidimonas nitroreducens</name>
    <dbReference type="NCBI Taxonomy" id="1236968"/>
    <lineage>
        <taxon>Bacteria</taxon>
        <taxon>Pseudomonadati</taxon>
        <taxon>Pseudomonadota</taxon>
        <taxon>Alphaproteobacteria</taxon>
        <taxon>Iodidimonadales</taxon>
        <taxon>Iodidimonadaceae</taxon>
        <taxon>Iodidimonas</taxon>
    </lineage>
</organism>
<protein>
    <submittedName>
        <fullName evidence="2">Uncharacterized protein</fullName>
    </submittedName>
</protein>